<dbReference type="PANTHER" id="PTHR12395">
    <property type="entry name" value="DOM-3 RELATED"/>
    <property type="match status" value="1"/>
</dbReference>
<dbReference type="InterPro" id="IPR013961">
    <property type="entry name" value="RAI1"/>
</dbReference>
<dbReference type="GO" id="GO:0110155">
    <property type="term" value="P:NAD-cap decapping"/>
    <property type="evidence" value="ECO:0007669"/>
    <property type="project" value="TreeGrafter"/>
</dbReference>
<keyword evidence="2" id="KW-0694">RNA-binding</keyword>
<comment type="cofactor">
    <cofactor evidence="2">
        <name>a divalent metal cation</name>
        <dbReference type="ChEBI" id="CHEBI:60240"/>
    </cofactor>
</comment>
<gene>
    <name evidence="4" type="ORF">PFISCL1PPCAC_24993</name>
</gene>
<comment type="similarity">
    <text evidence="1 2">Belongs to the DXO/Dom3Z family.</text>
</comment>
<comment type="subcellular location">
    <subcellularLocation>
        <location evidence="2">Nucleus</location>
    </subcellularLocation>
</comment>
<dbReference type="EMBL" id="BTSY01000006">
    <property type="protein sequence ID" value="GMT33696.1"/>
    <property type="molecule type" value="Genomic_DNA"/>
</dbReference>
<keyword evidence="2" id="KW-0540">Nuclease</keyword>
<dbReference type="GO" id="GO:0000166">
    <property type="term" value="F:nucleotide binding"/>
    <property type="evidence" value="ECO:0007669"/>
    <property type="project" value="UniProtKB-KW"/>
</dbReference>
<keyword evidence="5" id="KW-1185">Reference proteome</keyword>
<accession>A0AAV5WRQ2</accession>
<dbReference type="GO" id="GO:0005829">
    <property type="term" value="C:cytosol"/>
    <property type="evidence" value="ECO:0007669"/>
    <property type="project" value="TreeGrafter"/>
</dbReference>
<dbReference type="EC" id="3.6.1.-" evidence="2"/>
<evidence type="ECO:0000256" key="2">
    <source>
        <dbReference type="RuleBase" id="RU367113"/>
    </source>
</evidence>
<keyword evidence="2" id="KW-0539">Nucleus</keyword>
<organism evidence="4 5">
    <name type="scientific">Pristionchus fissidentatus</name>
    <dbReference type="NCBI Taxonomy" id="1538716"/>
    <lineage>
        <taxon>Eukaryota</taxon>
        <taxon>Metazoa</taxon>
        <taxon>Ecdysozoa</taxon>
        <taxon>Nematoda</taxon>
        <taxon>Chromadorea</taxon>
        <taxon>Rhabditida</taxon>
        <taxon>Rhabditina</taxon>
        <taxon>Diplogasteromorpha</taxon>
        <taxon>Diplogasteroidea</taxon>
        <taxon>Neodiplogasteridae</taxon>
        <taxon>Pristionchus</taxon>
    </lineage>
</organism>
<comment type="function">
    <text evidence="2">Decapping enzyme for NAD-capped RNAs: specifically hydrolyzes the nicotinamide adenine dinucleotide (NAD) cap from a subset of RNAs by removing the entire NAD moiety from the 5'-end of an NAD-capped RNA.</text>
</comment>
<evidence type="ECO:0000313" key="5">
    <source>
        <dbReference type="Proteomes" id="UP001432322"/>
    </source>
</evidence>
<keyword evidence="2" id="KW-0378">Hydrolase</keyword>
<reference evidence="4" key="1">
    <citation type="submission" date="2023-10" db="EMBL/GenBank/DDBJ databases">
        <title>Genome assembly of Pristionchus species.</title>
        <authorList>
            <person name="Yoshida K."/>
            <person name="Sommer R.J."/>
        </authorList>
    </citation>
    <scope>NUCLEOTIDE SEQUENCE</scope>
    <source>
        <strain evidence="4">RS5133</strain>
    </source>
</reference>
<name>A0AAV5WRQ2_9BILA</name>
<protein>
    <recommendedName>
        <fullName evidence="2">Decapping nuclease</fullName>
        <ecNumber evidence="2">3.6.1.-</ecNumber>
    </recommendedName>
</protein>
<proteinExistence type="inferred from homology"/>
<sequence>DREVINDRSSARYLIEENISDHVFFDLKKGHDTFTDKGVFLQDEPCLYQLCNWACAQKGETIEEVLGGADFAGKRGIFKRIAALIHSYHPQKWKMEDAWSIIALKMGGVILLGQTKIYREDAGHLPTYSGFKFEQYMTADKPNGIPDTDSPIDNRSSFEMMVRSELSLGGRTLKLCCGAEIHALRGNEPIEFKSAIEAKSEGFFSKLGHVLQSEISGVRSVITGYKNNNDEIDGFIVNKANSRIFSCIINR</sequence>
<dbReference type="InterPro" id="IPR039039">
    <property type="entry name" value="RAI1-like_fam"/>
</dbReference>
<evidence type="ECO:0000259" key="3">
    <source>
        <dbReference type="Pfam" id="PF08652"/>
    </source>
</evidence>
<dbReference type="GO" id="GO:0003723">
    <property type="term" value="F:RNA binding"/>
    <property type="evidence" value="ECO:0007669"/>
    <property type="project" value="UniProtKB-KW"/>
</dbReference>
<dbReference type="GO" id="GO:0000956">
    <property type="term" value="P:nuclear-transcribed mRNA catabolic process"/>
    <property type="evidence" value="ECO:0007669"/>
    <property type="project" value="TreeGrafter"/>
</dbReference>
<dbReference type="Pfam" id="PF08652">
    <property type="entry name" value="RAI1"/>
    <property type="match status" value="1"/>
</dbReference>
<dbReference type="AlphaFoldDB" id="A0AAV5WRQ2"/>
<feature type="domain" description="RAI1-like" evidence="3">
    <location>
        <begin position="1"/>
        <end position="229"/>
    </location>
</feature>
<dbReference type="GO" id="GO:0004518">
    <property type="term" value="F:nuclease activity"/>
    <property type="evidence" value="ECO:0007669"/>
    <property type="project" value="UniProtKB-KW"/>
</dbReference>
<dbReference type="Proteomes" id="UP001432322">
    <property type="component" value="Unassembled WGS sequence"/>
</dbReference>
<evidence type="ECO:0000313" key="4">
    <source>
        <dbReference type="EMBL" id="GMT33696.1"/>
    </source>
</evidence>
<keyword evidence="2" id="KW-0547">Nucleotide-binding</keyword>
<feature type="non-terminal residue" evidence="4">
    <location>
        <position position="251"/>
    </location>
</feature>
<dbReference type="PANTHER" id="PTHR12395:SF9">
    <property type="entry name" value="DECAPPING AND EXORIBONUCLEASE PROTEIN"/>
    <property type="match status" value="1"/>
</dbReference>
<evidence type="ECO:0000256" key="1">
    <source>
        <dbReference type="ARBA" id="ARBA00006562"/>
    </source>
</evidence>
<keyword evidence="2" id="KW-0479">Metal-binding</keyword>
<dbReference type="GO" id="GO:0046872">
    <property type="term" value="F:metal ion binding"/>
    <property type="evidence" value="ECO:0007669"/>
    <property type="project" value="UniProtKB-KW"/>
</dbReference>
<dbReference type="GO" id="GO:0034353">
    <property type="term" value="F:mRNA 5'-diphosphatase activity"/>
    <property type="evidence" value="ECO:0007669"/>
    <property type="project" value="TreeGrafter"/>
</dbReference>
<comment type="caution">
    <text evidence="4">The sequence shown here is derived from an EMBL/GenBank/DDBJ whole genome shotgun (WGS) entry which is preliminary data.</text>
</comment>
<dbReference type="GO" id="GO:0005634">
    <property type="term" value="C:nucleus"/>
    <property type="evidence" value="ECO:0007669"/>
    <property type="project" value="UniProtKB-SubCell"/>
</dbReference>
<feature type="non-terminal residue" evidence="4">
    <location>
        <position position="1"/>
    </location>
</feature>